<evidence type="ECO:0000313" key="1">
    <source>
        <dbReference type="EMBL" id="KAF5939876.1"/>
    </source>
</evidence>
<keyword evidence="2" id="KW-1185">Reference proteome</keyword>
<sequence>MVRVSGFLSWGKSSKRNVICKGAEVGPSSTFWWNRRKKFDGGEPGVFRVVTTKNKEVHFVCDGGIEMAKLWVRGIELVTREAIFGKQEDV</sequence>
<evidence type="ECO:0000313" key="2">
    <source>
        <dbReference type="Proteomes" id="UP000593564"/>
    </source>
</evidence>
<protein>
    <submittedName>
        <fullName evidence="1">Uncharacterized protein</fullName>
    </submittedName>
</protein>
<dbReference type="Proteomes" id="UP000593564">
    <property type="component" value="Unassembled WGS sequence"/>
</dbReference>
<reference evidence="2" key="1">
    <citation type="journal article" date="2020" name="Nat. Commun.">
        <title>Genome assembly of wild tea tree DASZ reveals pedigree and selection history of tea varieties.</title>
        <authorList>
            <person name="Zhang W."/>
            <person name="Zhang Y."/>
            <person name="Qiu H."/>
            <person name="Guo Y."/>
            <person name="Wan H."/>
            <person name="Zhang X."/>
            <person name="Scossa F."/>
            <person name="Alseekh S."/>
            <person name="Zhang Q."/>
            <person name="Wang P."/>
            <person name="Xu L."/>
            <person name="Schmidt M.H."/>
            <person name="Jia X."/>
            <person name="Li D."/>
            <person name="Zhu A."/>
            <person name="Guo F."/>
            <person name="Chen W."/>
            <person name="Ni D."/>
            <person name="Usadel B."/>
            <person name="Fernie A.R."/>
            <person name="Wen W."/>
        </authorList>
    </citation>
    <scope>NUCLEOTIDE SEQUENCE [LARGE SCALE GENOMIC DNA]</scope>
    <source>
        <strain evidence="2">cv. G240</strain>
    </source>
</reference>
<organism evidence="1 2">
    <name type="scientific">Camellia sinensis</name>
    <name type="common">Tea plant</name>
    <name type="synonym">Thea sinensis</name>
    <dbReference type="NCBI Taxonomy" id="4442"/>
    <lineage>
        <taxon>Eukaryota</taxon>
        <taxon>Viridiplantae</taxon>
        <taxon>Streptophyta</taxon>
        <taxon>Embryophyta</taxon>
        <taxon>Tracheophyta</taxon>
        <taxon>Spermatophyta</taxon>
        <taxon>Magnoliopsida</taxon>
        <taxon>eudicotyledons</taxon>
        <taxon>Gunneridae</taxon>
        <taxon>Pentapetalae</taxon>
        <taxon>asterids</taxon>
        <taxon>Ericales</taxon>
        <taxon>Theaceae</taxon>
        <taxon>Camellia</taxon>
    </lineage>
</organism>
<gene>
    <name evidence="1" type="ORF">HYC85_021043</name>
</gene>
<accession>A0A7J7GKC4</accession>
<dbReference type="EMBL" id="JACBKZ010000010">
    <property type="protein sequence ID" value="KAF5939876.1"/>
    <property type="molecule type" value="Genomic_DNA"/>
</dbReference>
<name>A0A7J7GKC4_CAMSI</name>
<proteinExistence type="predicted"/>
<comment type="caution">
    <text evidence="1">The sequence shown here is derived from an EMBL/GenBank/DDBJ whole genome shotgun (WGS) entry which is preliminary data.</text>
</comment>
<dbReference type="AlphaFoldDB" id="A0A7J7GKC4"/>
<reference evidence="1 2" key="2">
    <citation type="submission" date="2020-07" db="EMBL/GenBank/DDBJ databases">
        <title>Genome assembly of wild tea tree DASZ reveals pedigree and selection history of tea varieties.</title>
        <authorList>
            <person name="Zhang W."/>
        </authorList>
    </citation>
    <scope>NUCLEOTIDE SEQUENCE [LARGE SCALE GENOMIC DNA]</scope>
    <source>
        <strain evidence="2">cv. G240</strain>
        <tissue evidence="1">Leaf</tissue>
    </source>
</reference>